<dbReference type="Proteomes" id="UP000034350">
    <property type="component" value="Unassembled WGS sequence"/>
</dbReference>
<evidence type="ECO:0000313" key="3">
    <source>
        <dbReference type="Proteomes" id="UP000034350"/>
    </source>
</evidence>
<keyword evidence="1" id="KW-0732">Signal</keyword>
<proteinExistence type="predicted"/>
<sequence>MLFFIFIVQMYSSIATFSVYNSYWGHFKKICINVTDIKHKLLFLKIDGPKDEYGETISYNIVGMKNLLNGTLYFNVSLPILKYEYKYYFYYTDEFNYTKYTTEVKSLEDSLKKGKISLEFKE</sequence>
<dbReference type="VEuPathDB" id="MicrosporidiaDB:NCER_100468"/>
<feature type="signal peptide" evidence="1">
    <location>
        <begin position="1"/>
        <end position="16"/>
    </location>
</feature>
<dbReference type="RefSeq" id="XP_024331381.1">
    <property type="nucleotide sequence ID" value="XM_024474111.1"/>
</dbReference>
<gene>
    <name evidence="2" type="ORF">AAJ76_150006407</name>
</gene>
<name>A0A0F9ZDN5_9MICR</name>
<evidence type="ECO:0000313" key="2">
    <source>
        <dbReference type="EMBL" id="KKO75639.1"/>
    </source>
</evidence>
<protein>
    <submittedName>
        <fullName evidence="2">Uncharacterized protein</fullName>
    </submittedName>
</protein>
<dbReference type="AlphaFoldDB" id="A0A0F9ZDN5"/>
<organism evidence="2 3">
    <name type="scientific">Vairimorpha ceranae</name>
    <dbReference type="NCBI Taxonomy" id="40302"/>
    <lineage>
        <taxon>Eukaryota</taxon>
        <taxon>Fungi</taxon>
        <taxon>Fungi incertae sedis</taxon>
        <taxon>Microsporidia</taxon>
        <taxon>Nosematidae</taxon>
        <taxon>Vairimorpha</taxon>
    </lineage>
</organism>
<evidence type="ECO:0000256" key="1">
    <source>
        <dbReference type="SAM" id="SignalP"/>
    </source>
</evidence>
<comment type="caution">
    <text evidence="2">The sequence shown here is derived from an EMBL/GenBank/DDBJ whole genome shotgun (WGS) entry which is preliminary data.</text>
</comment>
<dbReference type="GeneID" id="36319018"/>
<reference evidence="2 3" key="1">
    <citation type="journal article" date="2015" name="Environ. Microbiol.">
        <title>Genome analyses suggest the presence of polyploidy and recent human-driven expansions in eight global populations of the honeybee pathogen Nosema ceranae.</title>
        <authorList>
            <person name="Pelin A."/>
            <person name="Selman M."/>
            <person name="Aris-Brosou S."/>
            <person name="Farinelli L."/>
            <person name="Corradi N."/>
        </authorList>
    </citation>
    <scope>NUCLEOTIDE SEQUENCE [LARGE SCALE GENOMIC DNA]</scope>
    <source>
        <strain evidence="2 3">PA08 1199</strain>
    </source>
</reference>
<dbReference type="EMBL" id="JPQZ01000015">
    <property type="protein sequence ID" value="KKO75639.1"/>
    <property type="molecule type" value="Genomic_DNA"/>
</dbReference>
<dbReference type="VEuPathDB" id="MicrosporidiaDB:G9O61_00g012660"/>
<feature type="chain" id="PRO_5002530787" evidence="1">
    <location>
        <begin position="17"/>
        <end position="122"/>
    </location>
</feature>
<dbReference type="VEuPathDB" id="MicrosporidiaDB:AAJ76_150006407"/>
<accession>A0A0F9ZDN5</accession>
<keyword evidence="3" id="KW-1185">Reference proteome</keyword>